<name>A0A8H5TQR6_FUSHE</name>
<evidence type="ECO:0000313" key="5">
    <source>
        <dbReference type="Proteomes" id="UP000567885"/>
    </source>
</evidence>
<dbReference type="SUPFAM" id="SSF51445">
    <property type="entry name" value="(Trans)glycosidases"/>
    <property type="match status" value="1"/>
</dbReference>
<dbReference type="InterPro" id="IPR056632">
    <property type="entry name" value="DUF7730"/>
</dbReference>
<reference evidence="4 5" key="1">
    <citation type="submission" date="2020-05" db="EMBL/GenBank/DDBJ databases">
        <title>Identification and distribution of gene clusters putatively required for synthesis of sphingolipid metabolism inhibitors in phylogenetically diverse species of the filamentous fungus Fusarium.</title>
        <authorList>
            <person name="Kim H.-S."/>
            <person name="Busman M."/>
            <person name="Brown D.W."/>
            <person name="Divon H."/>
            <person name="Uhlig S."/>
            <person name="Proctor R.H."/>
        </authorList>
    </citation>
    <scope>NUCLEOTIDE SEQUENCE [LARGE SCALE GENOMIC DNA]</scope>
    <source>
        <strain evidence="4 5">NRRL 20693</strain>
    </source>
</reference>
<dbReference type="InterPro" id="IPR017853">
    <property type="entry name" value="GH"/>
</dbReference>
<dbReference type="Gene3D" id="3.20.20.80">
    <property type="entry name" value="Glycosidases"/>
    <property type="match status" value="1"/>
</dbReference>
<feature type="domain" description="Beta-glucuronidase C-terminal" evidence="2">
    <location>
        <begin position="372"/>
        <end position="479"/>
    </location>
</feature>
<evidence type="ECO:0000256" key="1">
    <source>
        <dbReference type="SAM" id="SignalP"/>
    </source>
</evidence>
<feature type="chain" id="PRO_5034287714" description="Beta-glucuronidase" evidence="1">
    <location>
        <begin position="19"/>
        <end position="840"/>
    </location>
</feature>
<evidence type="ECO:0000259" key="2">
    <source>
        <dbReference type="Pfam" id="PF16862"/>
    </source>
</evidence>
<dbReference type="InterPro" id="IPR052974">
    <property type="entry name" value="GH79_Enzymes"/>
</dbReference>
<dbReference type="PANTHER" id="PTHR36183">
    <property type="entry name" value="BETA-GLUCURONIDASE"/>
    <property type="match status" value="1"/>
</dbReference>
<evidence type="ECO:0000259" key="3">
    <source>
        <dbReference type="Pfam" id="PF24864"/>
    </source>
</evidence>
<evidence type="ECO:0000313" key="4">
    <source>
        <dbReference type="EMBL" id="KAF5675536.1"/>
    </source>
</evidence>
<protein>
    <recommendedName>
        <fullName evidence="6">Beta-glucuronidase</fullName>
    </recommendedName>
</protein>
<dbReference type="InterPro" id="IPR031728">
    <property type="entry name" value="GlcAase_C"/>
</dbReference>
<dbReference type="EMBL" id="JAAGWQ010000039">
    <property type="protein sequence ID" value="KAF5675536.1"/>
    <property type="molecule type" value="Genomic_DNA"/>
</dbReference>
<accession>A0A8H5TQR6</accession>
<evidence type="ECO:0008006" key="6">
    <source>
        <dbReference type="Google" id="ProtNLM"/>
    </source>
</evidence>
<sequence>MYSQIYLVAASLAGGAVATTALSVPARAPSTAVALDNAPIGVSFEFFMWPSYMKNITPPLQCINHFDQLYKSKMPIRIGGTTQDRATYDEKLDAYVSYRTDDPLIAPMELTYGPKFFDLVGLDRGDDNLTNTMAAIKMLKSKAEKNVWAVELGNEPDIYGYIWNKTVALDNPPWDNAIEGAHAANWAQTFINIWKKPSPILAAGGYAIPFEFQPNWPNTDYLINKVYNSTIKAATKVYNSHLYSAANETTLEGAMSHAATVNDVSNFVEKVKTARSVGRPYIIGETGFHGQDEEMDATHGGALQVLDKTLRALSIGVQKLYYHQGTINQAFFNWWSDNQVNAPFYGGYMAAIAINGGDQIIALDDGSDSYAQYVIYKSGKPSKVLLINTDYYSGTGRRSSKGFTLDNLSRSKLKAIRMTAPSSETTTSKAQQKPLREVTIGGQYFANSDCSVRGERVVEEVSVLNGKAILKLAASKALLVFLHGDYEYSDSEWETESDGSFLNHDWKNYIKDIPVLPSPRARPLTPAGFRNDETKDKQELPIAAVQKSAWFNIPPHLRQDILRIAFGDSIIHLGLSFNMYGALDPEDEDIGGHKPPVWGWLGTICSREVDEMSEPQKHRRRYHPGPWIDTCKCIEFAKEFVKIHIGAKGWLMSCRQNYAETIDLVYSTNTFILTGEATIRHLPQTILPHRLSVMTSLEIVWETNDKTILKPIFELLTQKRFPNLRRLVVSVEDGDADDVDLMLAKIDDFVKSRQGAVQCAFSIPFEALSAVVDGLEPGVLNHENGEDLFSYQQLWRTPEGKMHAICLPYVDSYPKPPFHLGDDDAVGCWLLEGEWMRWEF</sequence>
<feature type="signal peptide" evidence="1">
    <location>
        <begin position="1"/>
        <end position="18"/>
    </location>
</feature>
<dbReference type="OrthoDB" id="2796951at2759"/>
<dbReference type="PANTHER" id="PTHR36183:SF3">
    <property type="entry name" value="BETA-GLUCURONIDASE C-TERMINAL DOMAIN-CONTAINING PROTEIN"/>
    <property type="match status" value="1"/>
</dbReference>
<proteinExistence type="predicted"/>
<dbReference type="Proteomes" id="UP000567885">
    <property type="component" value="Unassembled WGS sequence"/>
</dbReference>
<dbReference type="AlphaFoldDB" id="A0A8H5TQR6"/>
<feature type="domain" description="DUF7730" evidence="3">
    <location>
        <begin position="546"/>
        <end position="710"/>
    </location>
</feature>
<gene>
    <name evidence="4" type="ORF">FHETE_2533</name>
</gene>
<keyword evidence="1" id="KW-0732">Signal</keyword>
<keyword evidence="5" id="KW-1185">Reference proteome</keyword>
<comment type="caution">
    <text evidence="4">The sequence shown here is derived from an EMBL/GenBank/DDBJ whole genome shotgun (WGS) entry which is preliminary data.</text>
</comment>
<dbReference type="Pfam" id="PF16862">
    <property type="entry name" value="Glyco_hydro_79C"/>
    <property type="match status" value="1"/>
</dbReference>
<dbReference type="Pfam" id="PF24864">
    <property type="entry name" value="DUF7730"/>
    <property type="match status" value="1"/>
</dbReference>
<organism evidence="4 5">
    <name type="scientific">Fusarium heterosporum</name>
    <dbReference type="NCBI Taxonomy" id="42747"/>
    <lineage>
        <taxon>Eukaryota</taxon>
        <taxon>Fungi</taxon>
        <taxon>Dikarya</taxon>
        <taxon>Ascomycota</taxon>
        <taxon>Pezizomycotina</taxon>
        <taxon>Sordariomycetes</taxon>
        <taxon>Hypocreomycetidae</taxon>
        <taxon>Hypocreales</taxon>
        <taxon>Nectriaceae</taxon>
        <taxon>Fusarium</taxon>
        <taxon>Fusarium heterosporum species complex</taxon>
    </lineage>
</organism>